<dbReference type="Proteomes" id="UP000095563">
    <property type="component" value="Unassembled WGS sequence"/>
</dbReference>
<accession>A0A174RUY6</accession>
<proteinExistence type="predicted"/>
<gene>
    <name evidence="1" type="ORF">ERS852568_01092</name>
</gene>
<name>A0A174RUY6_9CLOT</name>
<evidence type="ECO:0000313" key="1">
    <source>
        <dbReference type="EMBL" id="CUP86770.1"/>
    </source>
</evidence>
<evidence type="ECO:0000313" key="2">
    <source>
        <dbReference type="Proteomes" id="UP000095563"/>
    </source>
</evidence>
<protein>
    <submittedName>
        <fullName evidence="1">Uncharacterized protein</fullName>
    </submittedName>
</protein>
<dbReference type="EMBL" id="CZBO01000001">
    <property type="protein sequence ID" value="CUP86770.1"/>
    <property type="molecule type" value="Genomic_DNA"/>
</dbReference>
<reference evidence="1 2" key="1">
    <citation type="submission" date="2015-09" db="EMBL/GenBank/DDBJ databases">
        <authorList>
            <consortium name="Pathogen Informatics"/>
        </authorList>
    </citation>
    <scope>NUCLEOTIDE SEQUENCE [LARGE SCALE GENOMIC DNA]</scope>
    <source>
        <strain evidence="1 2">2789STDY5834956</strain>
    </source>
</reference>
<sequence>MKKSKNKLFIIILSIIVLLVGAVLIDIILNKTYKTSYESFDSVDKEMFEELSQIYKQFDKNSDQLWGDKDKLSKMPLILIRTNKDKGIIRKYAYAINVKGIGNSFFAEKMDIPSSLNLPTVYRLSKFDINMISTWLPSNFGTVDINKENTFYFKYNPKMIENPDLYFDFSSFLIHESFHTYNQKDWTYDKNDGEYIENYPVNKENYALMGLEFKLLDKCMEEKNIEEVKKHLKEWTIVRTYRYKKWPQLIGETNSEAIEGTARYMEYKYSKLTGGKLTVLANKEKPYHITFTHAFNCISNGIGETPVYLDRPMKYETGAALGLIMDKLNINWKDAIEDSSNKNGETQYEILKKYFNISDKDVSDNVMKKIEEENNYNELLNKGQKIVDIKNEK</sequence>
<organism evidence="1 2">
    <name type="scientific">Clostridium baratii</name>
    <dbReference type="NCBI Taxonomy" id="1561"/>
    <lineage>
        <taxon>Bacteria</taxon>
        <taxon>Bacillati</taxon>
        <taxon>Bacillota</taxon>
        <taxon>Clostridia</taxon>
        <taxon>Eubacteriales</taxon>
        <taxon>Clostridiaceae</taxon>
        <taxon>Clostridium</taxon>
    </lineage>
</organism>
<dbReference type="AlphaFoldDB" id="A0A174RUY6"/>
<dbReference type="RefSeq" id="WP_207642746.1">
    <property type="nucleotide sequence ID" value="NZ_CZBO01000001.1"/>
</dbReference>